<dbReference type="InParanoid" id="A0A3Q7F2C7"/>
<dbReference type="GO" id="GO:0006952">
    <property type="term" value="P:defense response"/>
    <property type="evidence" value="ECO:0007669"/>
    <property type="project" value="UniProtKB-KW"/>
</dbReference>
<dbReference type="Gramene" id="Solyc02g070393.1.1">
    <property type="protein sequence ID" value="Solyc02g070393.1.1"/>
    <property type="gene ID" value="Solyc02g070393.1"/>
</dbReference>
<dbReference type="SUPFAM" id="SSF52047">
    <property type="entry name" value="RNI-like"/>
    <property type="match status" value="1"/>
</dbReference>
<dbReference type="InterPro" id="IPR038005">
    <property type="entry name" value="RX-like_CC"/>
</dbReference>
<dbReference type="InterPro" id="IPR027417">
    <property type="entry name" value="P-loop_NTPase"/>
</dbReference>
<protein>
    <recommendedName>
        <fullName evidence="12">NB-ARC domain-containing protein</fullName>
    </recommendedName>
</protein>
<dbReference type="InterPro" id="IPR036388">
    <property type="entry name" value="WH-like_DNA-bd_sf"/>
</dbReference>
<keyword evidence="2" id="KW-0433">Leucine-rich repeat</keyword>
<evidence type="ECO:0000256" key="1">
    <source>
        <dbReference type="ARBA" id="ARBA00008894"/>
    </source>
</evidence>
<evidence type="ECO:0000256" key="4">
    <source>
        <dbReference type="ARBA" id="ARBA00022741"/>
    </source>
</evidence>
<dbReference type="InterPro" id="IPR055414">
    <property type="entry name" value="LRR_R13L4/SHOC2-like"/>
</dbReference>
<dbReference type="Gene3D" id="1.20.5.4130">
    <property type="match status" value="1"/>
</dbReference>
<dbReference type="InterPro" id="IPR032675">
    <property type="entry name" value="LRR_dom_sf"/>
</dbReference>
<dbReference type="CDD" id="cd14798">
    <property type="entry name" value="RX-CC_like"/>
    <property type="match status" value="1"/>
</dbReference>
<feature type="domain" description="Disease resistance protein winged helix" evidence="8">
    <location>
        <begin position="199"/>
        <end position="270"/>
    </location>
</feature>
<dbReference type="GO" id="GO:0043531">
    <property type="term" value="F:ADP binding"/>
    <property type="evidence" value="ECO:0007669"/>
    <property type="project" value="InterPro"/>
</dbReference>
<accession>A0A3Q7F2C7</accession>
<dbReference type="FunFam" id="1.10.10.10:FF:000322">
    <property type="entry name" value="Probable disease resistance protein At1g63360"/>
    <property type="match status" value="1"/>
</dbReference>
<organism evidence="10">
    <name type="scientific">Solanum lycopersicum</name>
    <name type="common">Tomato</name>
    <name type="synonym">Lycopersicon esculentum</name>
    <dbReference type="NCBI Taxonomy" id="4081"/>
    <lineage>
        <taxon>Eukaryota</taxon>
        <taxon>Viridiplantae</taxon>
        <taxon>Streptophyta</taxon>
        <taxon>Embryophyta</taxon>
        <taxon>Tracheophyta</taxon>
        <taxon>Spermatophyta</taxon>
        <taxon>Magnoliopsida</taxon>
        <taxon>eudicotyledons</taxon>
        <taxon>Gunneridae</taxon>
        <taxon>Pentapetalae</taxon>
        <taxon>asterids</taxon>
        <taxon>lamiids</taxon>
        <taxon>Solanales</taxon>
        <taxon>Solanaceae</taxon>
        <taxon>Solanoideae</taxon>
        <taxon>Solaneae</taxon>
        <taxon>Solanum</taxon>
        <taxon>Solanum subgen. Lycopersicon</taxon>
    </lineage>
</organism>
<evidence type="ECO:0000259" key="9">
    <source>
        <dbReference type="Pfam" id="PF23598"/>
    </source>
</evidence>
<dbReference type="AlphaFoldDB" id="A0A3Q7F2C7"/>
<sequence>MAEAAIIFFQRRLGYQLIQEGNVLSGVQDEIEWMKREFEAMVAFPKDADKRQQRDETVAGWVKEDVLKHILFGFIAKRGEPALDVMGAMDEGWLLERINDYLQDKKYLLAFRSSQGTCPDELKEFTEAIVRKCGGLPLAIVAIGGLLSCKGRNTRVWQSVLDTLDWDHNRDIGRLNKALLFSYNHLPFYLKYCFLYLGLFPEDYEIGRKKLIRMWVAEGFVEGTAQRTEEEVANYYFVQLTDRSIIQAVTIHARDVVKACKLHDLVCDVANQMLQEEKFGSMIKEVDKNIQERQRRLAIYEDADSIPSDINLRGTLINELPKSAKNLRNLQTLDVRNLEVKHLPAGINELQHLRHLLLSSFRDRENGFVKMASGGQDFVKLQTLSGIESDEDLVKQVGSLRSLRKVYIGRMTQANSGDFCQSLERMNKLRSLTVPFEQNIQMESLTKSTKHLEKLKLQVHMKKLPG</sequence>
<dbReference type="InterPro" id="IPR042197">
    <property type="entry name" value="Apaf_helical"/>
</dbReference>
<dbReference type="GO" id="GO:0005524">
    <property type="term" value="F:ATP binding"/>
    <property type="evidence" value="ECO:0007669"/>
    <property type="project" value="UniProtKB-KW"/>
</dbReference>
<keyword evidence="5" id="KW-0611">Plant defense</keyword>
<evidence type="ECO:0000256" key="3">
    <source>
        <dbReference type="ARBA" id="ARBA00022737"/>
    </source>
</evidence>
<name>A0A3Q7F2C7_SOLLC</name>
<dbReference type="OMA" id="LWVVERI"/>
<dbReference type="Gene3D" id="3.80.10.10">
    <property type="entry name" value="Ribonuclease Inhibitor"/>
    <property type="match status" value="1"/>
</dbReference>
<keyword evidence="11" id="KW-1185">Reference proteome</keyword>
<dbReference type="PANTHER" id="PTHR23155">
    <property type="entry name" value="DISEASE RESISTANCE PROTEIN RP"/>
    <property type="match status" value="1"/>
</dbReference>
<dbReference type="Pfam" id="PF23559">
    <property type="entry name" value="WHD_DRP"/>
    <property type="match status" value="1"/>
</dbReference>
<dbReference type="Proteomes" id="UP000004994">
    <property type="component" value="Chromosome 2"/>
</dbReference>
<dbReference type="Pfam" id="PF18052">
    <property type="entry name" value="Rx_N"/>
    <property type="match status" value="1"/>
</dbReference>
<keyword evidence="3" id="KW-0677">Repeat</keyword>
<evidence type="ECO:0000256" key="6">
    <source>
        <dbReference type="ARBA" id="ARBA00022840"/>
    </source>
</evidence>
<evidence type="ECO:0000313" key="11">
    <source>
        <dbReference type="Proteomes" id="UP000004994"/>
    </source>
</evidence>
<dbReference type="PANTHER" id="PTHR23155:SF1052">
    <property type="entry name" value="DISEASE RESISTANCE PROTEIN RPM1"/>
    <property type="match status" value="1"/>
</dbReference>
<evidence type="ECO:0000259" key="7">
    <source>
        <dbReference type="Pfam" id="PF18052"/>
    </source>
</evidence>
<comment type="similarity">
    <text evidence="1">Belongs to the disease resistance NB-LRR family.</text>
</comment>
<dbReference type="STRING" id="4081.A0A3Q7F2C7"/>
<reference evidence="10" key="1">
    <citation type="journal article" date="2012" name="Nature">
        <title>The tomato genome sequence provides insights into fleshy fruit evolution.</title>
        <authorList>
            <consortium name="Tomato Genome Consortium"/>
        </authorList>
    </citation>
    <scope>NUCLEOTIDE SEQUENCE [LARGE SCALE GENOMIC DNA]</scope>
    <source>
        <strain evidence="10">cv. Heinz 1706</strain>
    </source>
</reference>
<keyword evidence="4" id="KW-0547">Nucleotide-binding</keyword>
<feature type="domain" description="Disease resistance N-terminal" evidence="7">
    <location>
        <begin position="8"/>
        <end position="64"/>
    </location>
</feature>
<evidence type="ECO:0008006" key="12">
    <source>
        <dbReference type="Google" id="ProtNLM"/>
    </source>
</evidence>
<dbReference type="GO" id="GO:0051707">
    <property type="term" value="P:response to other organism"/>
    <property type="evidence" value="ECO:0007669"/>
    <property type="project" value="UniProtKB-ARBA"/>
</dbReference>
<dbReference type="EnsemblPlants" id="Solyc02g070393.1.1">
    <property type="protein sequence ID" value="Solyc02g070393.1.1"/>
    <property type="gene ID" value="Solyc02g070393.1"/>
</dbReference>
<dbReference type="SUPFAM" id="SSF52540">
    <property type="entry name" value="P-loop containing nucleoside triphosphate hydrolases"/>
    <property type="match status" value="1"/>
</dbReference>
<dbReference type="GO" id="GO:0016020">
    <property type="term" value="C:membrane"/>
    <property type="evidence" value="ECO:0007669"/>
    <property type="project" value="UniProtKB-SubCell"/>
</dbReference>
<dbReference type="PaxDb" id="4081-Solyc02g070380.1.1"/>
<feature type="domain" description="Disease resistance R13L4/SHOC-2-like LRR" evidence="9">
    <location>
        <begin position="311"/>
        <end position="465"/>
    </location>
</feature>
<evidence type="ECO:0000259" key="8">
    <source>
        <dbReference type="Pfam" id="PF23559"/>
    </source>
</evidence>
<proteinExistence type="inferred from homology"/>
<evidence type="ECO:0000256" key="5">
    <source>
        <dbReference type="ARBA" id="ARBA00022821"/>
    </source>
</evidence>
<dbReference type="InterPro" id="IPR058922">
    <property type="entry name" value="WHD_DRP"/>
</dbReference>
<reference evidence="10" key="2">
    <citation type="submission" date="2019-01" db="UniProtKB">
        <authorList>
            <consortium name="EnsemblPlants"/>
        </authorList>
    </citation>
    <scope>IDENTIFICATION</scope>
    <source>
        <strain evidence="10">cv. Heinz 1706</strain>
    </source>
</reference>
<dbReference type="InterPro" id="IPR044974">
    <property type="entry name" value="Disease_R_plants"/>
</dbReference>
<dbReference type="Pfam" id="PF23598">
    <property type="entry name" value="LRR_14"/>
    <property type="match status" value="1"/>
</dbReference>
<dbReference type="Gene3D" id="1.10.8.430">
    <property type="entry name" value="Helical domain of apoptotic protease-activating factors"/>
    <property type="match status" value="1"/>
</dbReference>
<dbReference type="InterPro" id="IPR041118">
    <property type="entry name" value="Rx_N"/>
</dbReference>
<evidence type="ECO:0000256" key="2">
    <source>
        <dbReference type="ARBA" id="ARBA00022614"/>
    </source>
</evidence>
<evidence type="ECO:0000313" key="10">
    <source>
        <dbReference type="EnsemblPlants" id="Solyc02g070393.1.1"/>
    </source>
</evidence>
<dbReference type="Gene3D" id="1.10.10.10">
    <property type="entry name" value="Winged helix-like DNA-binding domain superfamily/Winged helix DNA-binding domain"/>
    <property type="match status" value="1"/>
</dbReference>
<keyword evidence="6" id="KW-0067">ATP-binding</keyword>